<reference evidence="2 3" key="1">
    <citation type="submission" date="2018-12" db="EMBL/GenBank/DDBJ databases">
        <authorList>
            <person name="Sun L."/>
            <person name="Chen Z."/>
        </authorList>
    </citation>
    <scope>NUCLEOTIDE SEQUENCE [LARGE SCALE GENOMIC DNA]</scope>
    <source>
        <strain evidence="2 3">3-5-3</strain>
    </source>
</reference>
<feature type="transmembrane region" description="Helical" evidence="1">
    <location>
        <begin position="118"/>
        <end position="140"/>
    </location>
</feature>
<feature type="transmembrane region" description="Helical" evidence="1">
    <location>
        <begin position="30"/>
        <end position="49"/>
    </location>
</feature>
<feature type="transmembrane region" description="Helical" evidence="1">
    <location>
        <begin position="6"/>
        <end position="23"/>
    </location>
</feature>
<evidence type="ECO:0008006" key="4">
    <source>
        <dbReference type="Google" id="ProtNLM"/>
    </source>
</evidence>
<keyword evidence="3" id="KW-1185">Reference proteome</keyword>
<dbReference type="AlphaFoldDB" id="A0A3S1D9K8"/>
<keyword evidence="1" id="KW-0812">Transmembrane</keyword>
<comment type="caution">
    <text evidence="2">The sequence shown here is derived from an EMBL/GenBank/DDBJ whole genome shotgun (WGS) entry which is preliminary data.</text>
</comment>
<keyword evidence="1" id="KW-1133">Transmembrane helix</keyword>
<dbReference type="OrthoDB" id="2663140at2"/>
<sequence>MISLLMFLRSLVICSYLAIIYCASNQIPSLKMVFFPTLGAFSFLFIHRVGPIKDIGRIIIGAIIAATLGSLFYAIDTGVVSFFATAIITISLIKLFRWNAAPILAVSLIPYFSHPVSIWALPAAVMASLIGLVLTLWFIGKIEQLAWITKLDPTLRKITSVLGLTDRRQPVTGMTQESRN</sequence>
<proteinExistence type="predicted"/>
<keyword evidence="1" id="KW-0472">Membrane</keyword>
<accession>A0A3S1D9K8</accession>
<dbReference type="Proteomes" id="UP000272464">
    <property type="component" value="Unassembled WGS sequence"/>
</dbReference>
<evidence type="ECO:0000256" key="1">
    <source>
        <dbReference type="SAM" id="Phobius"/>
    </source>
</evidence>
<name>A0A3S1D9K8_9BACL</name>
<feature type="transmembrane region" description="Helical" evidence="1">
    <location>
        <begin position="55"/>
        <end position="75"/>
    </location>
</feature>
<evidence type="ECO:0000313" key="2">
    <source>
        <dbReference type="EMBL" id="RUT35782.1"/>
    </source>
</evidence>
<organism evidence="2 3">
    <name type="scientific">Paenibacillus zeisoli</name>
    <dbReference type="NCBI Taxonomy" id="2496267"/>
    <lineage>
        <taxon>Bacteria</taxon>
        <taxon>Bacillati</taxon>
        <taxon>Bacillota</taxon>
        <taxon>Bacilli</taxon>
        <taxon>Bacillales</taxon>
        <taxon>Paenibacillaceae</taxon>
        <taxon>Paenibacillus</taxon>
    </lineage>
</organism>
<dbReference type="EMBL" id="RZNX01000001">
    <property type="protein sequence ID" value="RUT35782.1"/>
    <property type="molecule type" value="Genomic_DNA"/>
</dbReference>
<protein>
    <recommendedName>
        <fullName evidence="4">HPP family protein</fullName>
    </recommendedName>
</protein>
<gene>
    <name evidence="2" type="ORF">EJP77_01835</name>
</gene>
<evidence type="ECO:0000313" key="3">
    <source>
        <dbReference type="Proteomes" id="UP000272464"/>
    </source>
</evidence>